<name>A0ABU7Z3D9_9MICO</name>
<keyword evidence="3" id="KW-1185">Reference proteome</keyword>
<gene>
    <name evidence="2" type="ORF">V5O49_02300</name>
</gene>
<reference evidence="2" key="1">
    <citation type="journal article" date="2024" name="Antonie Van Leeuwenhoek">
        <title>Isoptericola haloaureus sp. nov., a dimorphic actinobacterium isolated from mangrove sediments of southeast India, implicating biosaline agricultural significance through nitrogen fixation and salt tolerance genes.</title>
        <authorList>
            <person name="Prathaban M."/>
            <person name="Prathiviraj R."/>
            <person name="Ravichandran M."/>
            <person name="Natarajan S.D."/>
            <person name="Sobanaa M."/>
            <person name="Hari Krishna Kumar S."/>
            <person name="Chandrasekar V."/>
            <person name="Selvin J."/>
        </authorList>
    </citation>
    <scope>NUCLEOTIDE SEQUENCE</scope>
    <source>
        <strain evidence="2">MP1014</strain>
    </source>
</reference>
<evidence type="ECO:0008006" key="4">
    <source>
        <dbReference type="Google" id="ProtNLM"/>
    </source>
</evidence>
<protein>
    <recommendedName>
        <fullName evidence="4">Secreted protein</fullName>
    </recommendedName>
</protein>
<feature type="chain" id="PRO_5045333696" description="Secreted protein" evidence="1">
    <location>
        <begin position="21"/>
        <end position="254"/>
    </location>
</feature>
<reference evidence="2" key="2">
    <citation type="submission" date="2024-02" db="EMBL/GenBank/DDBJ databases">
        <authorList>
            <person name="Prathaban M."/>
            <person name="Mythili R."/>
            <person name="Sharmila Devi N."/>
            <person name="Sobanaa M."/>
            <person name="Prathiviraj R."/>
            <person name="Selvin J."/>
        </authorList>
    </citation>
    <scope>NUCLEOTIDE SEQUENCE</scope>
    <source>
        <strain evidence="2">MP1014</strain>
    </source>
</reference>
<comment type="caution">
    <text evidence="2">The sequence shown here is derived from an EMBL/GenBank/DDBJ whole genome shotgun (WGS) entry which is preliminary data.</text>
</comment>
<dbReference type="EMBL" id="JBAGLP010000105">
    <property type="protein sequence ID" value="MEG3613949.1"/>
    <property type="molecule type" value="Genomic_DNA"/>
</dbReference>
<dbReference type="PROSITE" id="PS51257">
    <property type="entry name" value="PROKAR_LIPOPROTEIN"/>
    <property type="match status" value="1"/>
</dbReference>
<proteinExistence type="predicted"/>
<evidence type="ECO:0000256" key="1">
    <source>
        <dbReference type="SAM" id="SignalP"/>
    </source>
</evidence>
<dbReference type="Proteomes" id="UP001310387">
    <property type="component" value="Unassembled WGS sequence"/>
</dbReference>
<organism evidence="2 3">
    <name type="scientific">Isoptericola haloaureus</name>
    <dbReference type="NCBI Taxonomy" id="1542902"/>
    <lineage>
        <taxon>Bacteria</taxon>
        <taxon>Bacillati</taxon>
        <taxon>Actinomycetota</taxon>
        <taxon>Actinomycetes</taxon>
        <taxon>Micrococcales</taxon>
        <taxon>Promicromonosporaceae</taxon>
        <taxon>Isoptericola</taxon>
    </lineage>
</organism>
<sequence length="254" mass="26420">MRRAVAALACTIAGTTTVLAAGCAGLGAPGASGGAANDVVYTCWGQPVPASALDEQRSAETLGDDGRAALDGMEVPAVDPADWWVVTETPERLALVRELDAVDDRGAGDVRTHEMLTVDNLEAAAVDPVEDWMLDSYGSCALHRDVGGDVAIVTLDPDRPPDPTSRELNLLVTEMACNSGQDAAGRVRVAEQRETTTAVHLAVVVDPHGGAHDCQSNPATPYAVELDEALGERVVLDVGVAPPRELRMPDAAAP</sequence>
<keyword evidence="1" id="KW-0732">Signal</keyword>
<accession>A0ABU7Z3D9</accession>
<evidence type="ECO:0000313" key="3">
    <source>
        <dbReference type="Proteomes" id="UP001310387"/>
    </source>
</evidence>
<feature type="signal peptide" evidence="1">
    <location>
        <begin position="1"/>
        <end position="20"/>
    </location>
</feature>
<dbReference type="RefSeq" id="WP_332900812.1">
    <property type="nucleotide sequence ID" value="NZ_JBAGLP010000105.1"/>
</dbReference>
<evidence type="ECO:0000313" key="2">
    <source>
        <dbReference type="EMBL" id="MEG3613949.1"/>
    </source>
</evidence>